<comment type="caution">
    <text evidence="3">The sequence shown here is derived from an EMBL/GenBank/DDBJ whole genome shotgun (WGS) entry which is preliminary data.</text>
</comment>
<evidence type="ECO:0000313" key="4">
    <source>
        <dbReference type="Proteomes" id="UP000703038"/>
    </source>
</evidence>
<accession>A0ABS2KZH0</accession>
<protein>
    <submittedName>
        <fullName evidence="3">Uncharacterized protein</fullName>
    </submittedName>
</protein>
<feature type="region of interest" description="Disordered" evidence="1">
    <location>
        <begin position="108"/>
        <end position="127"/>
    </location>
</feature>
<keyword evidence="2" id="KW-0472">Membrane</keyword>
<name>A0ABS2KZH0_9NOCA</name>
<organism evidence="3 4">
    <name type="scientific">Rhodococcoides corynebacterioides</name>
    <dbReference type="NCBI Taxonomy" id="53972"/>
    <lineage>
        <taxon>Bacteria</taxon>
        <taxon>Bacillati</taxon>
        <taxon>Actinomycetota</taxon>
        <taxon>Actinomycetes</taxon>
        <taxon>Mycobacteriales</taxon>
        <taxon>Nocardiaceae</taxon>
        <taxon>Rhodococcoides</taxon>
    </lineage>
</organism>
<dbReference type="EMBL" id="JAFBBK010000001">
    <property type="protein sequence ID" value="MBM7417020.1"/>
    <property type="molecule type" value="Genomic_DNA"/>
</dbReference>
<keyword evidence="2" id="KW-1133">Transmembrane helix</keyword>
<gene>
    <name evidence="3" type="ORF">JOE42_003753</name>
</gene>
<sequence>MFDRVRRRRAARRVRPGDGRALQPFRWWQLLGRALFHLPPSGPHEPEWSVDIRHWQDQASGSVTADLYRDGLCEARSALPAAFPVGDGRIEVAMSGFGVKRCHLVSADGSERQLSPDPRSAEGRRARFDRRHPAASSVIGVVSIALVLSGVLSLAVYLVETVSRIPPIAESVGVIAAPIDLPTWSTVASTVGAAVGSTERALRLRYHWLDAAGN</sequence>
<keyword evidence="4" id="KW-1185">Reference proteome</keyword>
<proteinExistence type="predicted"/>
<evidence type="ECO:0000313" key="3">
    <source>
        <dbReference type="EMBL" id="MBM7417020.1"/>
    </source>
</evidence>
<dbReference type="Proteomes" id="UP000703038">
    <property type="component" value="Unassembled WGS sequence"/>
</dbReference>
<evidence type="ECO:0000256" key="2">
    <source>
        <dbReference type="SAM" id="Phobius"/>
    </source>
</evidence>
<reference evidence="3 4" key="1">
    <citation type="submission" date="2021-01" db="EMBL/GenBank/DDBJ databases">
        <title>Genomics of switchgrass bacterial isolates.</title>
        <authorList>
            <person name="Shade A."/>
        </authorList>
    </citation>
    <scope>NUCLEOTIDE SEQUENCE [LARGE SCALE GENOMIC DNA]</scope>
    <source>
        <strain evidence="3 4">PvP111</strain>
    </source>
</reference>
<dbReference type="RefSeq" id="WP_239532493.1">
    <property type="nucleotide sequence ID" value="NZ_JAFBBK010000001.1"/>
</dbReference>
<feature type="transmembrane region" description="Helical" evidence="2">
    <location>
        <begin position="134"/>
        <end position="159"/>
    </location>
</feature>
<evidence type="ECO:0000256" key="1">
    <source>
        <dbReference type="SAM" id="MobiDB-lite"/>
    </source>
</evidence>
<keyword evidence="2" id="KW-0812">Transmembrane</keyword>